<dbReference type="AlphaFoldDB" id="A0A9D4IRB1"/>
<dbReference type="PROSITE" id="PS50119">
    <property type="entry name" value="ZF_BBOX"/>
    <property type="match status" value="1"/>
</dbReference>
<evidence type="ECO:0000259" key="2">
    <source>
        <dbReference type="PROSITE" id="PS50119"/>
    </source>
</evidence>
<evidence type="ECO:0000313" key="3">
    <source>
        <dbReference type="EMBL" id="KAH3781098.1"/>
    </source>
</evidence>
<keyword evidence="1" id="KW-0862">Zinc</keyword>
<dbReference type="GO" id="GO:0008270">
    <property type="term" value="F:zinc ion binding"/>
    <property type="evidence" value="ECO:0007669"/>
    <property type="project" value="UniProtKB-KW"/>
</dbReference>
<keyword evidence="1" id="KW-0479">Metal-binding</keyword>
<dbReference type="InterPro" id="IPR000315">
    <property type="entry name" value="Znf_B-box"/>
</dbReference>
<gene>
    <name evidence="3" type="ORF">DPMN_158923</name>
</gene>
<comment type="caution">
    <text evidence="3">The sequence shown here is derived from an EMBL/GenBank/DDBJ whole genome shotgun (WGS) entry which is preliminary data.</text>
</comment>
<protein>
    <recommendedName>
        <fullName evidence="2">B box-type domain-containing protein</fullName>
    </recommendedName>
</protein>
<dbReference type="Gene3D" id="3.30.160.60">
    <property type="entry name" value="Classic Zinc Finger"/>
    <property type="match status" value="1"/>
</dbReference>
<evidence type="ECO:0000256" key="1">
    <source>
        <dbReference type="PROSITE-ProRule" id="PRU00024"/>
    </source>
</evidence>
<feature type="domain" description="B box-type" evidence="2">
    <location>
        <begin position="6"/>
        <end position="40"/>
    </location>
</feature>
<organism evidence="3 4">
    <name type="scientific">Dreissena polymorpha</name>
    <name type="common">Zebra mussel</name>
    <name type="synonym">Mytilus polymorpha</name>
    <dbReference type="NCBI Taxonomy" id="45954"/>
    <lineage>
        <taxon>Eukaryota</taxon>
        <taxon>Metazoa</taxon>
        <taxon>Spiralia</taxon>
        <taxon>Lophotrochozoa</taxon>
        <taxon>Mollusca</taxon>
        <taxon>Bivalvia</taxon>
        <taxon>Autobranchia</taxon>
        <taxon>Heteroconchia</taxon>
        <taxon>Euheterodonta</taxon>
        <taxon>Imparidentia</taxon>
        <taxon>Neoheterodontei</taxon>
        <taxon>Myida</taxon>
        <taxon>Dreissenoidea</taxon>
        <taxon>Dreissenidae</taxon>
        <taxon>Dreissena</taxon>
    </lineage>
</organism>
<evidence type="ECO:0000313" key="4">
    <source>
        <dbReference type="Proteomes" id="UP000828390"/>
    </source>
</evidence>
<dbReference type="EMBL" id="JAIWYP010000008">
    <property type="protein sequence ID" value="KAH3781098.1"/>
    <property type="molecule type" value="Genomic_DNA"/>
</dbReference>
<dbReference type="SUPFAM" id="SSF57845">
    <property type="entry name" value="B-box zinc-binding domain"/>
    <property type="match status" value="1"/>
</dbReference>
<accession>A0A9D4IRB1</accession>
<name>A0A9D4IRB1_DREPO</name>
<sequence length="238" mass="27343">MNDTDIHLRKCPNHDTENQTFYCADHDVTVCGRCVHSNHKMCDSVDLYAVTADKARYSNSVSTLSAIEREIEGYENALIDDILLNDDCKSNSLDAVDAFCSKLMKRLTILKDNSIRELTEKHLQNNTSLRQVLNKCKNERLSVNKRKLLIQELVEKQHDGHLYVELSRFDQNKQDIEAAIRSLNDGKQLLHFSFNPNKPLEKIICNEINDIGRISEHVHTNECLHEKLSQVIHLITSC</sequence>
<proteinExistence type="predicted"/>
<keyword evidence="4" id="KW-1185">Reference proteome</keyword>
<dbReference type="Proteomes" id="UP000828390">
    <property type="component" value="Unassembled WGS sequence"/>
</dbReference>
<reference evidence="3" key="1">
    <citation type="journal article" date="2019" name="bioRxiv">
        <title>The Genome of the Zebra Mussel, Dreissena polymorpha: A Resource for Invasive Species Research.</title>
        <authorList>
            <person name="McCartney M.A."/>
            <person name="Auch B."/>
            <person name="Kono T."/>
            <person name="Mallez S."/>
            <person name="Zhang Y."/>
            <person name="Obille A."/>
            <person name="Becker A."/>
            <person name="Abrahante J.E."/>
            <person name="Garbe J."/>
            <person name="Badalamenti J.P."/>
            <person name="Herman A."/>
            <person name="Mangelson H."/>
            <person name="Liachko I."/>
            <person name="Sullivan S."/>
            <person name="Sone E.D."/>
            <person name="Koren S."/>
            <person name="Silverstein K.A.T."/>
            <person name="Beckman K.B."/>
            <person name="Gohl D.M."/>
        </authorList>
    </citation>
    <scope>NUCLEOTIDE SEQUENCE</scope>
    <source>
        <strain evidence="3">Duluth1</strain>
        <tissue evidence="3">Whole animal</tissue>
    </source>
</reference>
<reference evidence="3" key="2">
    <citation type="submission" date="2020-11" db="EMBL/GenBank/DDBJ databases">
        <authorList>
            <person name="McCartney M.A."/>
            <person name="Auch B."/>
            <person name="Kono T."/>
            <person name="Mallez S."/>
            <person name="Becker A."/>
            <person name="Gohl D.M."/>
            <person name="Silverstein K.A.T."/>
            <person name="Koren S."/>
            <person name="Bechman K.B."/>
            <person name="Herman A."/>
            <person name="Abrahante J.E."/>
            <person name="Garbe J."/>
        </authorList>
    </citation>
    <scope>NUCLEOTIDE SEQUENCE</scope>
    <source>
        <strain evidence="3">Duluth1</strain>
        <tissue evidence="3">Whole animal</tissue>
    </source>
</reference>
<keyword evidence="1" id="KW-0863">Zinc-finger</keyword>